<name>A0ABD1A419_CARAN</name>
<keyword evidence="2" id="KW-1185">Reference proteome</keyword>
<comment type="caution">
    <text evidence="1">The sequence shown here is derived from an EMBL/GenBank/DDBJ whole genome shotgun (WGS) entry which is preliminary data.</text>
</comment>
<sequence length="80" mass="9323">MHVAEAMPKRFKIKMDYWKACRTLRYARQLVRGTPESGYDQLSAYLYMIRKTNTGTLTRLEVDDGDDAEMTGDTVTVERR</sequence>
<organism evidence="1 2">
    <name type="scientific">Cardamine amara subsp. amara</name>
    <dbReference type="NCBI Taxonomy" id="228776"/>
    <lineage>
        <taxon>Eukaryota</taxon>
        <taxon>Viridiplantae</taxon>
        <taxon>Streptophyta</taxon>
        <taxon>Embryophyta</taxon>
        <taxon>Tracheophyta</taxon>
        <taxon>Spermatophyta</taxon>
        <taxon>Magnoliopsida</taxon>
        <taxon>eudicotyledons</taxon>
        <taxon>Gunneridae</taxon>
        <taxon>Pentapetalae</taxon>
        <taxon>rosids</taxon>
        <taxon>malvids</taxon>
        <taxon>Brassicales</taxon>
        <taxon>Brassicaceae</taxon>
        <taxon>Cardamineae</taxon>
        <taxon>Cardamine</taxon>
    </lineage>
</organism>
<evidence type="ECO:0000313" key="1">
    <source>
        <dbReference type="EMBL" id="KAL1194515.1"/>
    </source>
</evidence>
<protein>
    <submittedName>
        <fullName evidence="1">Uncharacterized protein</fullName>
    </submittedName>
</protein>
<dbReference type="Proteomes" id="UP001558713">
    <property type="component" value="Unassembled WGS sequence"/>
</dbReference>
<accession>A0ABD1A419</accession>
<reference evidence="1 2" key="1">
    <citation type="submission" date="2024-04" db="EMBL/GenBank/DDBJ databases">
        <title>Genome assembly C_amara_ONT_v2.</title>
        <authorList>
            <person name="Yant L."/>
            <person name="Moore C."/>
            <person name="Slenker M."/>
        </authorList>
    </citation>
    <scope>NUCLEOTIDE SEQUENCE [LARGE SCALE GENOMIC DNA]</scope>
    <source>
        <tissue evidence="1">Leaf</tissue>
    </source>
</reference>
<evidence type="ECO:0000313" key="2">
    <source>
        <dbReference type="Proteomes" id="UP001558713"/>
    </source>
</evidence>
<proteinExistence type="predicted"/>
<dbReference type="AlphaFoldDB" id="A0ABD1A419"/>
<gene>
    <name evidence="1" type="ORF">V5N11_010421</name>
</gene>
<dbReference type="EMBL" id="JBANAX010000752">
    <property type="protein sequence ID" value="KAL1194515.1"/>
    <property type="molecule type" value="Genomic_DNA"/>
</dbReference>